<evidence type="ECO:0000313" key="5">
    <source>
        <dbReference type="EMBL" id="PRQ31170.1"/>
    </source>
</evidence>
<keyword evidence="6" id="KW-1185">Reference proteome</keyword>
<feature type="transmembrane region" description="Helical" evidence="3">
    <location>
        <begin position="142"/>
        <end position="168"/>
    </location>
</feature>
<feature type="domain" description="SEP" evidence="4">
    <location>
        <begin position="353"/>
        <end position="437"/>
    </location>
</feature>
<evidence type="ECO:0000256" key="1">
    <source>
        <dbReference type="ARBA" id="ARBA00007447"/>
    </source>
</evidence>
<comment type="caution">
    <text evidence="5">The sequence shown here is derived from an EMBL/GenBank/DDBJ whole genome shotgun (WGS) entry which is preliminary data.</text>
</comment>
<keyword evidence="5" id="KW-0378">Hydrolase</keyword>
<dbReference type="GO" id="GO:0016798">
    <property type="term" value="F:hydrolase activity, acting on glycosyl bonds"/>
    <property type="evidence" value="ECO:0007669"/>
    <property type="project" value="UniProtKB-KW"/>
</dbReference>
<gene>
    <name evidence="5" type="ORF">RchiOBHm_Chr5g0032521</name>
</gene>
<feature type="compositionally biased region" description="Basic and acidic residues" evidence="2">
    <location>
        <begin position="48"/>
        <end position="67"/>
    </location>
</feature>
<dbReference type="InterPro" id="IPR001461">
    <property type="entry name" value="Aspartic_peptidase_A1"/>
</dbReference>
<sequence length="539" mass="60178">MRSRSPSPAPSRPAYQLRSKRAASGTSKEDNKPPAARTRGGIRTLSDLNRRPVKDGSDSDSDEPKEYYTGGEKRLLRKVKGLQEKPSNSTEYVFEFGLDKLFYPMEIQCYILLLFFILFFLLSGLVFFCLFSLHILLSSFLFIFPSLLTSLPSFVPHFSSLLIFFFFFSSSPDSPLSVLFFSFLVLSLPSPPSPSDSSVLNPKIGGRIRVELDSMNPDFQWWWKVVCLSKTPPEAGVTWIQFSLKPNSLHKDLWNLRQAQKVLLEQLEHLGYVWLVERKGINFLSHGKVNPEGRGGNEFPPLFPFIWETLSLPMAVPNTGKESVSFPNANFPGNKHGLTGETVPTAAPQPPESINHTITFWRNGFSIDDGPLRRLDDPANAAFLEVSFHEIIQSCGRNQTGILLSGAAPNGLLGLGMDDVSIPSMLAKQGLASNSFSMCFGINGSGRIRFGDNGSVDQPETPFYVRDKYPTYNITVTQIAVGKSVANLEFYAIWDSGTSFTYLNDPAYTHISKSFNSTIKDKRATDNSDLPFEYCFTVR</sequence>
<keyword evidence="3" id="KW-1133">Transmembrane helix</keyword>
<dbReference type="GO" id="GO:0045493">
    <property type="term" value="P:xylan catabolic process"/>
    <property type="evidence" value="ECO:0007669"/>
    <property type="project" value="UniProtKB-KW"/>
</dbReference>
<dbReference type="PANTHER" id="PTHR13683:SF826">
    <property type="entry name" value="ASPARTYL PROTEASE FAMILY PROTEIN 1"/>
    <property type="match status" value="1"/>
</dbReference>
<evidence type="ECO:0000313" key="6">
    <source>
        <dbReference type="Proteomes" id="UP000238479"/>
    </source>
</evidence>
<dbReference type="GO" id="GO:0006508">
    <property type="term" value="P:proteolysis"/>
    <property type="evidence" value="ECO:0007669"/>
    <property type="project" value="InterPro"/>
</dbReference>
<dbReference type="InterPro" id="IPR021109">
    <property type="entry name" value="Peptidase_aspartic_dom_sf"/>
</dbReference>
<comment type="similarity">
    <text evidence="1">Belongs to the peptidase A1 family.</text>
</comment>
<dbReference type="Proteomes" id="UP000238479">
    <property type="component" value="Chromosome 5"/>
</dbReference>
<dbReference type="SUPFAM" id="SSF50630">
    <property type="entry name" value="Acid proteases"/>
    <property type="match status" value="1"/>
</dbReference>
<accession>A0A2P6QAG3</accession>
<feature type="region of interest" description="Disordered" evidence="2">
    <location>
        <begin position="1"/>
        <end position="67"/>
    </location>
</feature>
<dbReference type="Gene3D" id="2.40.70.10">
    <property type="entry name" value="Acid Proteases"/>
    <property type="match status" value="1"/>
</dbReference>
<feature type="transmembrane region" description="Helical" evidence="3">
    <location>
        <begin position="110"/>
        <end position="136"/>
    </location>
</feature>
<dbReference type="Pfam" id="PF14543">
    <property type="entry name" value="TAXi_N"/>
    <property type="match status" value="1"/>
</dbReference>
<dbReference type="Gene3D" id="3.30.420.210">
    <property type="entry name" value="SEP domain"/>
    <property type="match status" value="1"/>
</dbReference>
<dbReference type="EMBL" id="PDCK01000043">
    <property type="protein sequence ID" value="PRQ31170.1"/>
    <property type="molecule type" value="Genomic_DNA"/>
</dbReference>
<name>A0A2P6QAG3_ROSCH</name>
<keyword evidence="5" id="KW-0326">Glycosidase</keyword>
<keyword evidence="3" id="KW-0812">Transmembrane</keyword>
<evidence type="ECO:0000256" key="3">
    <source>
        <dbReference type="SAM" id="Phobius"/>
    </source>
</evidence>
<dbReference type="InterPro" id="IPR012989">
    <property type="entry name" value="SEP_domain"/>
</dbReference>
<keyword evidence="5" id="KW-0119">Carbohydrate metabolism</keyword>
<proteinExistence type="inferred from homology"/>
<dbReference type="Pfam" id="PF14541">
    <property type="entry name" value="TAXi_C"/>
    <property type="match status" value="1"/>
</dbReference>
<organism evidence="5 6">
    <name type="scientific">Rosa chinensis</name>
    <name type="common">China rose</name>
    <dbReference type="NCBI Taxonomy" id="74649"/>
    <lineage>
        <taxon>Eukaryota</taxon>
        <taxon>Viridiplantae</taxon>
        <taxon>Streptophyta</taxon>
        <taxon>Embryophyta</taxon>
        <taxon>Tracheophyta</taxon>
        <taxon>Spermatophyta</taxon>
        <taxon>Magnoliopsida</taxon>
        <taxon>eudicotyledons</taxon>
        <taxon>Gunneridae</taxon>
        <taxon>Pentapetalae</taxon>
        <taxon>rosids</taxon>
        <taxon>fabids</taxon>
        <taxon>Rosales</taxon>
        <taxon>Rosaceae</taxon>
        <taxon>Rosoideae</taxon>
        <taxon>Rosoideae incertae sedis</taxon>
        <taxon>Rosa</taxon>
    </lineage>
</organism>
<dbReference type="SMART" id="SM00553">
    <property type="entry name" value="SEP"/>
    <property type="match status" value="1"/>
</dbReference>
<dbReference type="InterPro" id="IPR036241">
    <property type="entry name" value="NSFL1C_SEP_dom_sf"/>
</dbReference>
<reference evidence="5 6" key="1">
    <citation type="journal article" date="2018" name="Nat. Genet.">
        <title>The Rosa genome provides new insights in the design of modern roses.</title>
        <authorList>
            <person name="Bendahmane M."/>
        </authorList>
    </citation>
    <scope>NUCLEOTIDE SEQUENCE [LARGE SCALE GENOMIC DNA]</scope>
    <source>
        <strain evidence="6">cv. Old Blush</strain>
    </source>
</reference>
<dbReference type="Gramene" id="PRQ31170">
    <property type="protein sequence ID" value="PRQ31170"/>
    <property type="gene ID" value="RchiOBHm_Chr5g0032521"/>
</dbReference>
<dbReference type="SUPFAM" id="SSF102848">
    <property type="entry name" value="NSFL1 (p97 ATPase) cofactor p47, SEP domain"/>
    <property type="match status" value="1"/>
</dbReference>
<dbReference type="AlphaFoldDB" id="A0A2P6QAG3"/>
<dbReference type="Pfam" id="PF08059">
    <property type="entry name" value="SEP"/>
    <property type="match status" value="1"/>
</dbReference>
<keyword evidence="3" id="KW-0472">Membrane</keyword>
<dbReference type="InterPro" id="IPR032861">
    <property type="entry name" value="TAXi_N"/>
</dbReference>
<protein>
    <submittedName>
        <fullName evidence="5">Putative aspartic peptidase A1 family, SEP domain, xylanase inhibitor</fullName>
    </submittedName>
</protein>
<dbReference type="PROSITE" id="PS51399">
    <property type="entry name" value="SEP"/>
    <property type="match status" value="1"/>
</dbReference>
<dbReference type="InterPro" id="IPR032799">
    <property type="entry name" value="TAXi_C"/>
</dbReference>
<evidence type="ECO:0000256" key="2">
    <source>
        <dbReference type="SAM" id="MobiDB-lite"/>
    </source>
</evidence>
<dbReference type="PANTHER" id="PTHR13683">
    <property type="entry name" value="ASPARTYL PROTEASES"/>
    <property type="match status" value="1"/>
</dbReference>
<keyword evidence="5" id="KW-0858">Xylan degradation</keyword>
<keyword evidence="5" id="KW-0624">Polysaccharide degradation</keyword>
<dbReference type="GO" id="GO:0004190">
    <property type="term" value="F:aspartic-type endopeptidase activity"/>
    <property type="evidence" value="ECO:0007669"/>
    <property type="project" value="InterPro"/>
</dbReference>
<evidence type="ECO:0000259" key="4">
    <source>
        <dbReference type="PROSITE" id="PS51399"/>
    </source>
</evidence>